<dbReference type="VEuPathDB" id="FungiDB:FOZG_06317"/>
<name>A0A420PA21_FUSOX</name>
<evidence type="ECO:0000313" key="2">
    <source>
        <dbReference type="Proteomes" id="UP000285860"/>
    </source>
</evidence>
<reference evidence="1 2" key="1">
    <citation type="journal article" date="2018" name="Sci. Rep.">
        <title>Characterisation of pathogen-specific regions and novel effector candidates in Fusarium oxysporum f. sp. cepae.</title>
        <authorList>
            <person name="Armitage A.D."/>
            <person name="Taylor A."/>
            <person name="Sobczyk M.K."/>
            <person name="Baxter L."/>
            <person name="Greenfield B.P."/>
            <person name="Bates H.J."/>
            <person name="Wilson F."/>
            <person name="Jackson A.C."/>
            <person name="Ott S."/>
            <person name="Harrison R.J."/>
            <person name="Clarkson J.P."/>
        </authorList>
    </citation>
    <scope>NUCLEOTIDE SEQUENCE [LARGE SCALE GENOMIC DNA]</scope>
    <source>
        <strain evidence="1 2">Fo_A28</strain>
    </source>
</reference>
<evidence type="ECO:0000313" key="1">
    <source>
        <dbReference type="EMBL" id="RKK89305.1"/>
    </source>
</evidence>
<dbReference type="Proteomes" id="UP000285860">
    <property type="component" value="Unassembled WGS sequence"/>
</dbReference>
<dbReference type="VEuPathDB" id="FungiDB:FOXG_02807"/>
<dbReference type="VEuPathDB" id="FungiDB:FOC1_g10001202"/>
<sequence>MASNETNGKPDNFVFTAEALQKAPPSMAMATRAIHADDFVSPHHAIAPAIHVAVCYRYSRNPDNLVPKVTDDFLLRDLFGGDGYHGVHGTVEVIEKLNGMKKPTLKHFD</sequence>
<dbReference type="VEuPathDB" id="FungiDB:HZS61_011273"/>
<dbReference type="VEuPathDB" id="FungiDB:FOMG_16394"/>
<comment type="caution">
    <text evidence="1">The sequence shown here is derived from an EMBL/GenBank/DDBJ whole genome shotgun (WGS) entry which is preliminary data.</text>
</comment>
<organism evidence="1 2">
    <name type="scientific">Fusarium oxysporum</name>
    <name type="common">Fusarium vascular wilt</name>
    <dbReference type="NCBI Taxonomy" id="5507"/>
    <lineage>
        <taxon>Eukaryota</taxon>
        <taxon>Fungi</taxon>
        <taxon>Dikarya</taxon>
        <taxon>Ascomycota</taxon>
        <taxon>Pezizomycotina</taxon>
        <taxon>Sordariomycetes</taxon>
        <taxon>Hypocreomycetidae</taxon>
        <taxon>Hypocreales</taxon>
        <taxon>Nectriaceae</taxon>
        <taxon>Fusarium</taxon>
        <taxon>Fusarium oxysporum species complex</taxon>
    </lineage>
</organism>
<accession>A0A420PA21</accession>
<proteinExistence type="predicted"/>
<dbReference type="EMBL" id="MRCY01000336">
    <property type="protein sequence ID" value="RKK89305.1"/>
    <property type="molecule type" value="Genomic_DNA"/>
</dbReference>
<gene>
    <name evidence="1" type="ORF">BFJ68_g16745</name>
</gene>
<dbReference type="VEuPathDB" id="FungiDB:FOIG_01754"/>
<protein>
    <submittedName>
        <fullName evidence="1">Uncharacterized protein</fullName>
    </submittedName>
</protein>
<dbReference type="AlphaFoldDB" id="A0A420PA21"/>